<keyword evidence="4" id="KW-0813">Transport</keyword>
<evidence type="ECO:0000256" key="14">
    <source>
        <dbReference type="ARBA" id="ARBA00023140"/>
    </source>
</evidence>
<dbReference type="GO" id="GO:0061630">
    <property type="term" value="F:ubiquitin protein ligase activity"/>
    <property type="evidence" value="ECO:0007669"/>
    <property type="project" value="UniProtKB-EC"/>
</dbReference>
<evidence type="ECO:0000256" key="3">
    <source>
        <dbReference type="ARBA" id="ARBA00008704"/>
    </source>
</evidence>
<dbReference type="GO" id="GO:0008270">
    <property type="term" value="F:zinc ion binding"/>
    <property type="evidence" value="ECO:0007669"/>
    <property type="project" value="UniProtKB-KW"/>
</dbReference>
<evidence type="ECO:0000256" key="13">
    <source>
        <dbReference type="ARBA" id="ARBA00023136"/>
    </source>
</evidence>
<protein>
    <recommendedName>
        <fullName evidence="17">RING-type E3 ubiquitin transferase (cysteine targeting)</fullName>
        <ecNumber evidence="17">2.3.2.36</ecNumber>
    </recommendedName>
    <alternativeName>
        <fullName evidence="15">Peroxin-2</fullName>
    </alternativeName>
</protein>
<keyword evidence="14" id="KW-0576">Peroxisome</keyword>
<keyword evidence="11" id="KW-0653">Protein transport</keyword>
<evidence type="ECO:0000313" key="20">
    <source>
        <dbReference type="Proteomes" id="UP000541558"/>
    </source>
</evidence>
<evidence type="ECO:0000256" key="9">
    <source>
        <dbReference type="ARBA" id="ARBA00022786"/>
    </source>
</evidence>
<keyword evidence="5" id="KW-0808">Transferase</keyword>
<keyword evidence="7" id="KW-0479">Metal-binding</keyword>
<reference evidence="19 20" key="1">
    <citation type="journal article" date="2020" name="ISME J.">
        <title>Uncovering the hidden diversity of litter-decomposition mechanisms in mushroom-forming fungi.</title>
        <authorList>
            <person name="Floudas D."/>
            <person name="Bentzer J."/>
            <person name="Ahren D."/>
            <person name="Johansson T."/>
            <person name="Persson P."/>
            <person name="Tunlid A."/>
        </authorList>
    </citation>
    <scope>NUCLEOTIDE SEQUENCE [LARGE SCALE GENOMIC DNA]</scope>
    <source>
        <strain evidence="19 20">CBS 175.51</strain>
    </source>
</reference>
<dbReference type="PANTHER" id="PTHR48178:SF1">
    <property type="entry name" value="PEROXISOME BIOGENESIS FACTOR 2"/>
    <property type="match status" value="1"/>
</dbReference>
<evidence type="ECO:0000256" key="17">
    <source>
        <dbReference type="ARBA" id="ARBA00034523"/>
    </source>
</evidence>
<dbReference type="EC" id="2.3.2.36" evidence="17"/>
<feature type="domain" description="RING-type" evidence="18">
    <location>
        <begin position="301"/>
        <end position="384"/>
    </location>
</feature>
<dbReference type="GO" id="GO:0005778">
    <property type="term" value="C:peroxisomal membrane"/>
    <property type="evidence" value="ECO:0007669"/>
    <property type="project" value="UniProtKB-SubCell"/>
</dbReference>
<dbReference type="Gene3D" id="3.30.40.10">
    <property type="entry name" value="Zinc/RING finger domain, C3HC4 (zinc finger)"/>
    <property type="match status" value="1"/>
</dbReference>
<dbReference type="Pfam" id="PF04757">
    <property type="entry name" value="Pex2_Pex12"/>
    <property type="match status" value="1"/>
</dbReference>
<dbReference type="InterPro" id="IPR013083">
    <property type="entry name" value="Znf_RING/FYVE/PHD"/>
</dbReference>
<keyword evidence="6" id="KW-0812">Transmembrane</keyword>
<accession>A0A8H5C2C5</accession>
<sequence>MSTPSAWETAWASAQPAISTIQTSLGQSSSPNPRIIRVGQLDSELLDQELSSLLQEPINRALPLISNTLKSRFEPELAFLIQLVLYKFSVWDTGASYGAKLQDLRYVAGKQQGSTRTTVGSRIPRRTLLAHGALTLLLPYLRERLRSHALSNAWPDAPSSDRRRKAWDLLDNLETTHTLLGLLNFTMFLWNGRYRTLADRLLRMRLVPCRRQVKRDVSYEFMNRQMVWHAFTEFLLFLLPLIDAKTVRKRVYRLGGWLSPQSLLTLLPEKPLARLGITLSQQSSASLKKQGKYANLAENECAICLENASFNLNPSDPSNAFTTIAATPVHSDNPDAQDDVPSHPIHIPYITSCGHLYCYYCLAERMVQVADGEDEERAWECLRCGEEVKQADRYSVEVPEVDDLDVSGSEYEFSSDLDMYTDMSGSMGSYSESALSE</sequence>
<dbReference type="PANTHER" id="PTHR48178">
    <property type="entry name" value="PEROXISOME BIOGENESIS FACTOR 2"/>
    <property type="match status" value="1"/>
</dbReference>
<evidence type="ECO:0000256" key="7">
    <source>
        <dbReference type="ARBA" id="ARBA00022723"/>
    </source>
</evidence>
<dbReference type="InterPro" id="IPR017907">
    <property type="entry name" value="Znf_RING_CS"/>
</dbReference>
<evidence type="ECO:0000256" key="8">
    <source>
        <dbReference type="ARBA" id="ARBA00022771"/>
    </source>
</evidence>
<keyword evidence="8" id="KW-0863">Zinc-finger</keyword>
<dbReference type="AlphaFoldDB" id="A0A8H5C2C5"/>
<evidence type="ECO:0000256" key="5">
    <source>
        <dbReference type="ARBA" id="ARBA00022679"/>
    </source>
</evidence>
<dbReference type="InterPro" id="IPR006845">
    <property type="entry name" value="Pex_N"/>
</dbReference>
<keyword evidence="13" id="KW-0472">Membrane</keyword>
<dbReference type="SUPFAM" id="SSF57850">
    <property type="entry name" value="RING/U-box"/>
    <property type="match status" value="1"/>
</dbReference>
<keyword evidence="9" id="KW-0833">Ubl conjugation pathway</keyword>
<evidence type="ECO:0000256" key="11">
    <source>
        <dbReference type="ARBA" id="ARBA00022927"/>
    </source>
</evidence>
<dbReference type="InterPro" id="IPR025654">
    <property type="entry name" value="PEX2/10"/>
</dbReference>
<keyword evidence="12" id="KW-1133">Transmembrane helix</keyword>
<evidence type="ECO:0000256" key="4">
    <source>
        <dbReference type="ARBA" id="ARBA00022448"/>
    </source>
</evidence>
<evidence type="ECO:0000313" key="19">
    <source>
        <dbReference type="EMBL" id="KAF5333708.1"/>
    </source>
</evidence>
<comment type="pathway">
    <text evidence="2">Protein modification; protein ubiquitination.</text>
</comment>
<evidence type="ECO:0000256" key="6">
    <source>
        <dbReference type="ARBA" id="ARBA00022692"/>
    </source>
</evidence>
<dbReference type="EMBL" id="JAACJK010000109">
    <property type="protein sequence ID" value="KAF5333708.1"/>
    <property type="molecule type" value="Genomic_DNA"/>
</dbReference>
<dbReference type="OrthoDB" id="1701437at2759"/>
<comment type="caution">
    <text evidence="19">The sequence shown here is derived from an EMBL/GenBank/DDBJ whole genome shotgun (WGS) entry which is preliminary data.</text>
</comment>
<evidence type="ECO:0000256" key="12">
    <source>
        <dbReference type="ARBA" id="ARBA00022989"/>
    </source>
</evidence>
<keyword evidence="20" id="KW-1185">Reference proteome</keyword>
<dbReference type="InterPro" id="IPR001841">
    <property type="entry name" value="Znf_RING"/>
</dbReference>
<evidence type="ECO:0000256" key="2">
    <source>
        <dbReference type="ARBA" id="ARBA00004906"/>
    </source>
</evidence>
<evidence type="ECO:0000256" key="1">
    <source>
        <dbReference type="ARBA" id="ARBA00004585"/>
    </source>
</evidence>
<keyword evidence="10" id="KW-0862">Zinc</keyword>
<name>A0A8H5C2C5_9AGAR</name>
<dbReference type="Proteomes" id="UP000541558">
    <property type="component" value="Unassembled WGS sequence"/>
</dbReference>
<gene>
    <name evidence="19" type="ORF">D9611_002392</name>
</gene>
<evidence type="ECO:0000256" key="16">
    <source>
        <dbReference type="ARBA" id="ARBA00034438"/>
    </source>
</evidence>
<comment type="catalytic activity">
    <reaction evidence="16">
        <text>[E2 ubiquitin-conjugating enzyme]-S-ubiquitinyl-L-cysteine + [acceptor protein]-L-cysteine = [E2 ubiquitin-conjugating enzyme]-L-cysteine + [acceptor protein]-S-ubiquitinyl-L-cysteine.</text>
        <dbReference type="EC" id="2.3.2.36"/>
    </reaction>
</comment>
<dbReference type="GO" id="GO:0016567">
    <property type="term" value="P:protein ubiquitination"/>
    <property type="evidence" value="ECO:0007669"/>
    <property type="project" value="UniProtKB-ARBA"/>
</dbReference>
<organism evidence="19 20">
    <name type="scientific">Ephemerocybe angulata</name>
    <dbReference type="NCBI Taxonomy" id="980116"/>
    <lineage>
        <taxon>Eukaryota</taxon>
        <taxon>Fungi</taxon>
        <taxon>Dikarya</taxon>
        <taxon>Basidiomycota</taxon>
        <taxon>Agaricomycotina</taxon>
        <taxon>Agaricomycetes</taxon>
        <taxon>Agaricomycetidae</taxon>
        <taxon>Agaricales</taxon>
        <taxon>Agaricineae</taxon>
        <taxon>Psathyrellaceae</taxon>
        <taxon>Ephemerocybe</taxon>
    </lineage>
</organism>
<evidence type="ECO:0000256" key="15">
    <source>
        <dbReference type="ARBA" id="ARBA00032511"/>
    </source>
</evidence>
<dbReference type="PROSITE" id="PS00518">
    <property type="entry name" value="ZF_RING_1"/>
    <property type="match status" value="1"/>
</dbReference>
<comment type="subcellular location">
    <subcellularLocation>
        <location evidence="1">Peroxisome membrane</location>
        <topology evidence="1">Multi-pass membrane protein</topology>
    </subcellularLocation>
</comment>
<evidence type="ECO:0000256" key="10">
    <source>
        <dbReference type="ARBA" id="ARBA00022833"/>
    </source>
</evidence>
<comment type="similarity">
    <text evidence="3">Belongs to the pex2/pex10/pex12 family.</text>
</comment>
<evidence type="ECO:0000259" key="18">
    <source>
        <dbReference type="SMART" id="SM00184"/>
    </source>
</evidence>
<dbReference type="SMART" id="SM00184">
    <property type="entry name" value="RING"/>
    <property type="match status" value="1"/>
</dbReference>
<proteinExistence type="inferred from homology"/>
<dbReference type="GO" id="GO:0016562">
    <property type="term" value="P:protein import into peroxisome matrix, receptor recycling"/>
    <property type="evidence" value="ECO:0007669"/>
    <property type="project" value="UniProtKB-ARBA"/>
</dbReference>